<name>A0A0E0FH84_ORYNI</name>
<accession>A0A0E0FH84</accession>
<proteinExistence type="predicted"/>
<evidence type="ECO:0000313" key="1">
    <source>
        <dbReference type="EnsemblPlants" id="ONIVA01G06090.1"/>
    </source>
</evidence>
<reference evidence="1" key="1">
    <citation type="submission" date="2015-04" db="UniProtKB">
        <authorList>
            <consortium name="EnsemblPlants"/>
        </authorList>
    </citation>
    <scope>IDENTIFICATION</scope>
    <source>
        <strain evidence="1">SL10</strain>
    </source>
</reference>
<dbReference type="Gramene" id="ONIVA01G06090.1">
    <property type="protein sequence ID" value="ONIVA01G06090.1"/>
    <property type="gene ID" value="ONIVA01G06090"/>
</dbReference>
<dbReference type="OMA" id="ATRCSQA"/>
<protein>
    <submittedName>
        <fullName evidence="1">Uncharacterized protein</fullName>
    </submittedName>
</protein>
<dbReference type="EnsemblPlants" id="ONIVA01G06090.1">
    <property type="protein sequence ID" value="ONIVA01G06090.1"/>
    <property type="gene ID" value="ONIVA01G06090"/>
</dbReference>
<organism evidence="1">
    <name type="scientific">Oryza nivara</name>
    <name type="common">Indian wild rice</name>
    <name type="synonym">Oryza sativa f. spontanea</name>
    <dbReference type="NCBI Taxonomy" id="4536"/>
    <lineage>
        <taxon>Eukaryota</taxon>
        <taxon>Viridiplantae</taxon>
        <taxon>Streptophyta</taxon>
        <taxon>Embryophyta</taxon>
        <taxon>Tracheophyta</taxon>
        <taxon>Spermatophyta</taxon>
        <taxon>Magnoliopsida</taxon>
        <taxon>Liliopsida</taxon>
        <taxon>Poales</taxon>
        <taxon>Poaceae</taxon>
        <taxon>BOP clade</taxon>
        <taxon>Oryzoideae</taxon>
        <taxon>Oryzeae</taxon>
        <taxon>Oryzinae</taxon>
        <taxon>Oryza</taxon>
    </lineage>
</organism>
<keyword evidence="2" id="KW-1185">Reference proteome</keyword>
<dbReference type="HOGENOM" id="CLU_2403366_0_0_1"/>
<dbReference type="Proteomes" id="UP000006591">
    <property type="component" value="Chromosome 1"/>
</dbReference>
<sequence>MRRQYSFAATRRSQAVPTLVATVSRHRSIGSSYLAVCPCGDAMRDTSIVGIDGADNRTLQHVWSSGDGAESVIPLIQQAGTLILVSLSGACLV</sequence>
<reference evidence="1" key="2">
    <citation type="submission" date="2018-04" db="EMBL/GenBank/DDBJ databases">
        <title>OnivRS2 (Oryza nivara Reference Sequence Version 2).</title>
        <authorList>
            <person name="Zhang J."/>
            <person name="Kudrna D."/>
            <person name="Lee S."/>
            <person name="Talag J."/>
            <person name="Rajasekar S."/>
            <person name="Welchert J."/>
            <person name="Hsing Y.-I."/>
            <person name="Wing R.A."/>
        </authorList>
    </citation>
    <scope>NUCLEOTIDE SEQUENCE [LARGE SCALE GENOMIC DNA]</scope>
</reference>
<dbReference type="AlphaFoldDB" id="A0A0E0FH84"/>
<evidence type="ECO:0000313" key="2">
    <source>
        <dbReference type="Proteomes" id="UP000006591"/>
    </source>
</evidence>